<gene>
    <name evidence="9" type="ORF">DSPE1174_LOCUS31566</name>
</gene>
<dbReference type="InterPro" id="IPR036390">
    <property type="entry name" value="WH_DNA-bd_sf"/>
</dbReference>
<dbReference type="Pfam" id="PF22788">
    <property type="entry name" value="COP9_hel_rpt"/>
    <property type="match status" value="1"/>
</dbReference>
<evidence type="ECO:0000256" key="7">
    <source>
        <dbReference type="ARBA" id="ARBA00023242"/>
    </source>
</evidence>
<organism evidence="9">
    <name type="scientific">Octactis speculum</name>
    <dbReference type="NCBI Taxonomy" id="3111310"/>
    <lineage>
        <taxon>Eukaryota</taxon>
        <taxon>Sar</taxon>
        <taxon>Stramenopiles</taxon>
        <taxon>Ochrophyta</taxon>
        <taxon>Dictyochophyceae</taxon>
        <taxon>Dictyochales</taxon>
        <taxon>Dictyochaceae</taxon>
        <taxon>Octactis</taxon>
    </lineage>
</organism>
<dbReference type="PANTHER" id="PTHR10758:SF1">
    <property type="entry name" value="COP9 SIGNALOSOME COMPLEX SUBUNIT 3"/>
    <property type="match status" value="1"/>
</dbReference>
<dbReference type="InterPro" id="IPR000717">
    <property type="entry name" value="PCI_dom"/>
</dbReference>
<sequence>MDAILQQIHSLSTVEEIGRLQENLKNAHEVLHDHALNGGLLQIVAATLDQTRHSLGVLHMLAAQSTVLAEADMQPFFNQTRIFIALCDPVQIQKDTKLFVDVCRKFTEVATKLRGPCVMYAIKPLQRAVQKLLADNERPHTLTPIHADLLQLCLLGGCYHIGERFMDEFPVLYVSPKTMRLVALDYLRYWYYTGMVCVGLKKMPRAIESFLLAITMPATALSTVAVESYKKLLLVNLIENGELVTLPSYTCSVVSRHLKALTKPYHDIAAKFAENDLDGLRSKIEKSFTILEGDKNVGLARQVASALTYRQIQRLTFTYMTLSLEAMATKVGLEGADDAERILVAMISEGKICACIDQTTRMVRFDDREEDCSSVAMTQRLEEQMGKIVAMSRRVDDVDVAISCSQAYLIKATANRGASSGGELAENIAIQESLQLQGFS</sequence>
<dbReference type="InterPro" id="IPR036388">
    <property type="entry name" value="WH-like_DNA-bd_sf"/>
</dbReference>
<keyword evidence="6" id="KW-0736">Signalosome</keyword>
<evidence type="ECO:0000256" key="1">
    <source>
        <dbReference type="ARBA" id="ARBA00004123"/>
    </source>
</evidence>
<evidence type="ECO:0000313" key="9">
    <source>
        <dbReference type="EMBL" id="CAD9489432.1"/>
    </source>
</evidence>
<dbReference type="InterPro" id="IPR055089">
    <property type="entry name" value="COP9_N"/>
</dbReference>
<dbReference type="GO" id="GO:0006511">
    <property type="term" value="P:ubiquitin-dependent protein catabolic process"/>
    <property type="evidence" value="ECO:0007669"/>
    <property type="project" value="TreeGrafter"/>
</dbReference>
<reference evidence="9" key="1">
    <citation type="submission" date="2021-01" db="EMBL/GenBank/DDBJ databases">
        <authorList>
            <person name="Corre E."/>
            <person name="Pelletier E."/>
            <person name="Niang G."/>
            <person name="Scheremetjew M."/>
            <person name="Finn R."/>
            <person name="Kale V."/>
            <person name="Holt S."/>
            <person name="Cochrane G."/>
            <person name="Meng A."/>
            <person name="Brown T."/>
            <person name="Cohen L."/>
        </authorList>
    </citation>
    <scope>NUCLEOTIDE SEQUENCE</scope>
    <source>
        <strain evidence="9">CCMP1381</strain>
    </source>
</reference>
<dbReference type="SUPFAM" id="SSF46785">
    <property type="entry name" value="Winged helix' DNA-binding domain"/>
    <property type="match status" value="1"/>
</dbReference>
<dbReference type="Pfam" id="PF01399">
    <property type="entry name" value="PCI"/>
    <property type="match status" value="1"/>
</dbReference>
<dbReference type="SMART" id="SM00088">
    <property type="entry name" value="PINT"/>
    <property type="match status" value="1"/>
</dbReference>
<name>A0A7S2ML15_9STRA</name>
<dbReference type="Gene3D" id="1.10.10.10">
    <property type="entry name" value="Winged helix-like DNA-binding domain superfamily/Winged helix DNA-binding domain"/>
    <property type="match status" value="1"/>
</dbReference>
<comment type="subcellular location">
    <subcellularLocation>
        <location evidence="2">Cytoplasm</location>
    </subcellularLocation>
    <subcellularLocation>
        <location evidence="1">Nucleus</location>
    </subcellularLocation>
</comment>
<protein>
    <recommendedName>
        <fullName evidence="4">COP9 signalosome complex subunit 3</fullName>
    </recommendedName>
</protein>
<feature type="domain" description="PCI" evidence="8">
    <location>
        <begin position="202"/>
        <end position="370"/>
    </location>
</feature>
<accession>A0A7S2ML15</accession>
<evidence type="ECO:0000256" key="6">
    <source>
        <dbReference type="ARBA" id="ARBA00022790"/>
    </source>
</evidence>
<evidence type="ECO:0000259" key="8">
    <source>
        <dbReference type="PROSITE" id="PS50250"/>
    </source>
</evidence>
<proteinExistence type="inferred from homology"/>
<evidence type="ECO:0000256" key="4">
    <source>
        <dbReference type="ARBA" id="ARBA00014878"/>
    </source>
</evidence>
<comment type="similarity">
    <text evidence="3">Belongs to the CSN3 family.</text>
</comment>
<keyword evidence="5" id="KW-0963">Cytoplasm</keyword>
<evidence type="ECO:0000256" key="5">
    <source>
        <dbReference type="ARBA" id="ARBA00022490"/>
    </source>
</evidence>
<dbReference type="EMBL" id="HBGS01060555">
    <property type="protein sequence ID" value="CAD9489432.1"/>
    <property type="molecule type" value="Transcribed_RNA"/>
</dbReference>
<dbReference type="PANTHER" id="PTHR10758">
    <property type="entry name" value="26S PROTEASOME NON-ATPASE REGULATORY SUBUNIT 3/COP9 SIGNALOSOME COMPLEX SUBUNIT 3"/>
    <property type="match status" value="1"/>
</dbReference>
<evidence type="ECO:0000256" key="2">
    <source>
        <dbReference type="ARBA" id="ARBA00004496"/>
    </source>
</evidence>
<keyword evidence="7" id="KW-0539">Nucleus</keyword>
<dbReference type="PROSITE" id="PS50250">
    <property type="entry name" value="PCI"/>
    <property type="match status" value="1"/>
</dbReference>
<evidence type="ECO:0000256" key="3">
    <source>
        <dbReference type="ARBA" id="ARBA00007084"/>
    </source>
</evidence>
<dbReference type="GO" id="GO:0005737">
    <property type="term" value="C:cytoplasm"/>
    <property type="evidence" value="ECO:0007669"/>
    <property type="project" value="UniProtKB-SubCell"/>
</dbReference>
<dbReference type="AlphaFoldDB" id="A0A7S2ML15"/>
<dbReference type="InterPro" id="IPR050756">
    <property type="entry name" value="CSN3"/>
</dbReference>
<dbReference type="GO" id="GO:0008180">
    <property type="term" value="C:COP9 signalosome"/>
    <property type="evidence" value="ECO:0007669"/>
    <property type="project" value="UniProtKB-KW"/>
</dbReference>